<evidence type="ECO:0000256" key="9">
    <source>
        <dbReference type="ARBA" id="ARBA00024910"/>
    </source>
</evidence>
<evidence type="ECO:0000256" key="7">
    <source>
        <dbReference type="ARBA" id="ARBA00023210"/>
    </source>
</evidence>
<dbReference type="GO" id="GO:0005829">
    <property type="term" value="C:cytosol"/>
    <property type="evidence" value="ECO:0007669"/>
    <property type="project" value="TreeGrafter"/>
</dbReference>
<dbReference type="OrthoDB" id="6717578at2"/>
<dbReference type="PANTHER" id="PTHR34981:SF1">
    <property type="entry name" value="CELL DIVISION PROTEIN ZAPA"/>
    <property type="match status" value="1"/>
</dbReference>
<comment type="function">
    <text evidence="9">Activator of cell division through the inhibition of FtsZ GTPase activity, therefore promoting FtsZ assembly into bundles of protofilaments necessary for the formation of the division Z ring. It is recruited early at mid-cell but it is not essential for cell division.</text>
</comment>
<evidence type="ECO:0000256" key="5">
    <source>
        <dbReference type="ARBA" id="ARBA00022618"/>
    </source>
</evidence>
<protein>
    <recommendedName>
        <fullName evidence="3">Cell division protein ZapA</fullName>
    </recommendedName>
    <alternativeName>
        <fullName evidence="11">Z ring-associated protein ZapA</fullName>
    </alternativeName>
</protein>
<keyword evidence="7" id="KW-0717">Septation</keyword>
<evidence type="ECO:0000256" key="4">
    <source>
        <dbReference type="ARBA" id="ARBA00022490"/>
    </source>
</evidence>
<dbReference type="GO" id="GO:0032153">
    <property type="term" value="C:cell division site"/>
    <property type="evidence" value="ECO:0007669"/>
    <property type="project" value="TreeGrafter"/>
</dbReference>
<comment type="subunit">
    <text evidence="10">Homodimer. Interacts with FtsZ.</text>
</comment>
<comment type="similarity">
    <text evidence="2">Belongs to the ZapA family. Type 1 subfamily.</text>
</comment>
<dbReference type="AlphaFoldDB" id="A0A1Z9YXH8"/>
<evidence type="ECO:0000313" key="13">
    <source>
        <dbReference type="Proteomes" id="UP000196536"/>
    </source>
</evidence>
<keyword evidence="6" id="KW-0175">Coiled coil</keyword>
<evidence type="ECO:0000256" key="1">
    <source>
        <dbReference type="ARBA" id="ARBA00004496"/>
    </source>
</evidence>
<sequence>MQMRANPMSNIAAVELWLLDSTYKLGCPVDKQNELKGAGELLEQKFREMRTANPRMDNQKIAVMVALQLMQDVVELNKSLQSYSQCEHVLGDIIDDLDQQLKNIG</sequence>
<dbReference type="GO" id="GO:0043093">
    <property type="term" value="P:FtsZ-dependent cytokinesis"/>
    <property type="evidence" value="ECO:0007669"/>
    <property type="project" value="TreeGrafter"/>
</dbReference>
<dbReference type="GO" id="GO:0000917">
    <property type="term" value="P:division septum assembly"/>
    <property type="evidence" value="ECO:0007669"/>
    <property type="project" value="UniProtKB-KW"/>
</dbReference>
<keyword evidence="5" id="KW-0132">Cell division</keyword>
<evidence type="ECO:0000256" key="6">
    <source>
        <dbReference type="ARBA" id="ARBA00023054"/>
    </source>
</evidence>
<comment type="caution">
    <text evidence="12">The sequence shown here is derived from an EMBL/GenBank/DDBJ whole genome shotgun (WGS) entry which is preliminary data.</text>
</comment>
<dbReference type="GO" id="GO:0000921">
    <property type="term" value="P:septin ring assembly"/>
    <property type="evidence" value="ECO:0007669"/>
    <property type="project" value="TreeGrafter"/>
</dbReference>
<keyword evidence="4" id="KW-0963">Cytoplasm</keyword>
<evidence type="ECO:0000256" key="2">
    <source>
        <dbReference type="ARBA" id="ARBA00010074"/>
    </source>
</evidence>
<evidence type="ECO:0000256" key="3">
    <source>
        <dbReference type="ARBA" id="ARBA00015195"/>
    </source>
</evidence>
<reference evidence="12 13" key="1">
    <citation type="submission" date="2017-05" db="EMBL/GenBank/DDBJ databases">
        <title>Acinetobacter populi ANC 5415 (= PBJ7), whole genome shotgun sequencing project.</title>
        <authorList>
            <person name="Nemec A."/>
            <person name="Radolfova-Krizova L."/>
        </authorList>
    </citation>
    <scope>NUCLEOTIDE SEQUENCE [LARGE SCALE GENOMIC DNA]</scope>
    <source>
        <strain evidence="12 13">PBJ7</strain>
    </source>
</reference>
<evidence type="ECO:0000256" key="10">
    <source>
        <dbReference type="ARBA" id="ARBA00026068"/>
    </source>
</evidence>
<dbReference type="EMBL" id="NEXX01000003">
    <property type="protein sequence ID" value="OUY06912.1"/>
    <property type="molecule type" value="Genomic_DNA"/>
</dbReference>
<evidence type="ECO:0000313" key="12">
    <source>
        <dbReference type="EMBL" id="OUY06912.1"/>
    </source>
</evidence>
<dbReference type="Gene3D" id="3.30.160.880">
    <property type="entry name" value="Cell division protein ZapA protomer, N-terminal domain"/>
    <property type="match status" value="1"/>
</dbReference>
<keyword evidence="13" id="KW-1185">Reference proteome</keyword>
<evidence type="ECO:0000256" key="8">
    <source>
        <dbReference type="ARBA" id="ARBA00023306"/>
    </source>
</evidence>
<dbReference type="InterPro" id="IPR036192">
    <property type="entry name" value="Cell_div_ZapA-like_sf"/>
</dbReference>
<dbReference type="Pfam" id="PF05164">
    <property type="entry name" value="ZapA"/>
    <property type="match status" value="1"/>
</dbReference>
<keyword evidence="8" id="KW-0131">Cell cycle</keyword>
<dbReference type="InterPro" id="IPR007838">
    <property type="entry name" value="Cell_div_ZapA-like"/>
</dbReference>
<organism evidence="12 13">
    <name type="scientific">Acinetobacter populi</name>
    <dbReference type="NCBI Taxonomy" id="1582270"/>
    <lineage>
        <taxon>Bacteria</taxon>
        <taxon>Pseudomonadati</taxon>
        <taxon>Pseudomonadota</taxon>
        <taxon>Gammaproteobacteria</taxon>
        <taxon>Moraxellales</taxon>
        <taxon>Moraxellaceae</taxon>
        <taxon>Acinetobacter</taxon>
    </lineage>
</organism>
<dbReference type="SUPFAM" id="SSF102829">
    <property type="entry name" value="Cell division protein ZapA-like"/>
    <property type="match status" value="1"/>
</dbReference>
<proteinExistence type="inferred from homology"/>
<dbReference type="Proteomes" id="UP000196536">
    <property type="component" value="Unassembled WGS sequence"/>
</dbReference>
<dbReference type="InterPro" id="IPR042233">
    <property type="entry name" value="Cell_div_ZapA_N"/>
</dbReference>
<gene>
    <name evidence="12" type="ORF">CAP51_09445</name>
</gene>
<dbReference type="PANTHER" id="PTHR34981">
    <property type="entry name" value="CELL DIVISION PROTEIN ZAPA"/>
    <property type="match status" value="1"/>
</dbReference>
<name>A0A1Z9YXH8_9GAMM</name>
<dbReference type="GO" id="GO:0030428">
    <property type="term" value="C:cell septum"/>
    <property type="evidence" value="ECO:0007669"/>
    <property type="project" value="TreeGrafter"/>
</dbReference>
<comment type="subcellular location">
    <subcellularLocation>
        <location evidence="1">Cytoplasm</location>
    </subcellularLocation>
</comment>
<evidence type="ECO:0000256" key="11">
    <source>
        <dbReference type="ARBA" id="ARBA00033158"/>
    </source>
</evidence>
<accession>A0A1Z9YXH8</accession>